<organism evidence="1 2">
    <name type="scientific">Streblomastix strix</name>
    <dbReference type="NCBI Taxonomy" id="222440"/>
    <lineage>
        <taxon>Eukaryota</taxon>
        <taxon>Metamonada</taxon>
        <taxon>Preaxostyla</taxon>
        <taxon>Oxymonadida</taxon>
        <taxon>Streblomastigidae</taxon>
        <taxon>Streblomastix</taxon>
    </lineage>
</organism>
<sequence length="32" mass="3627">MPLKSDKKALIYQIALAGFKMRQIGKGLHNKQ</sequence>
<evidence type="ECO:0000313" key="2">
    <source>
        <dbReference type="Proteomes" id="UP000324800"/>
    </source>
</evidence>
<name>A0A5J4UXK0_9EUKA</name>
<feature type="non-terminal residue" evidence="1">
    <location>
        <position position="32"/>
    </location>
</feature>
<dbReference type="EMBL" id="SNRW01011212">
    <property type="protein sequence ID" value="KAA6375456.1"/>
    <property type="molecule type" value="Genomic_DNA"/>
</dbReference>
<evidence type="ECO:0000313" key="1">
    <source>
        <dbReference type="EMBL" id="KAA6375456.1"/>
    </source>
</evidence>
<proteinExistence type="predicted"/>
<accession>A0A5J4UXK0</accession>
<comment type="caution">
    <text evidence="1">The sequence shown here is derived from an EMBL/GenBank/DDBJ whole genome shotgun (WGS) entry which is preliminary data.</text>
</comment>
<gene>
    <name evidence="1" type="ORF">EZS28_029016</name>
</gene>
<protein>
    <submittedName>
        <fullName evidence="1">Uncharacterized protein</fullName>
    </submittedName>
</protein>
<reference evidence="1 2" key="1">
    <citation type="submission" date="2019-03" db="EMBL/GenBank/DDBJ databases">
        <title>Single cell metagenomics reveals metabolic interactions within the superorganism composed of flagellate Streblomastix strix and complex community of Bacteroidetes bacteria on its surface.</title>
        <authorList>
            <person name="Treitli S.C."/>
            <person name="Kolisko M."/>
            <person name="Husnik F."/>
            <person name="Keeling P."/>
            <person name="Hampl V."/>
        </authorList>
    </citation>
    <scope>NUCLEOTIDE SEQUENCE [LARGE SCALE GENOMIC DNA]</scope>
    <source>
        <strain evidence="1">ST1C</strain>
    </source>
</reference>
<dbReference type="Proteomes" id="UP000324800">
    <property type="component" value="Unassembled WGS sequence"/>
</dbReference>
<dbReference type="AlphaFoldDB" id="A0A5J4UXK0"/>